<reference evidence="2 3" key="1">
    <citation type="submission" date="2017-09" db="EMBL/GenBank/DDBJ databases">
        <authorList>
            <person name="Ehlers B."/>
            <person name="Leendertz F.H."/>
        </authorList>
    </citation>
    <scope>NUCLEOTIDE SEQUENCE [LARGE SCALE GENOMIC DNA]</scope>
    <source>
        <strain evidence="2 3">CGMCC 4.6857</strain>
    </source>
</reference>
<organism evidence="2 3">
    <name type="scientific">Paractinoplanes atraurantiacus</name>
    <dbReference type="NCBI Taxonomy" id="1036182"/>
    <lineage>
        <taxon>Bacteria</taxon>
        <taxon>Bacillati</taxon>
        <taxon>Actinomycetota</taxon>
        <taxon>Actinomycetes</taxon>
        <taxon>Micromonosporales</taxon>
        <taxon>Micromonosporaceae</taxon>
        <taxon>Paractinoplanes</taxon>
    </lineage>
</organism>
<dbReference type="OrthoDB" id="419058at2"/>
<dbReference type="Proteomes" id="UP000219612">
    <property type="component" value="Unassembled WGS sequence"/>
</dbReference>
<protein>
    <submittedName>
        <fullName evidence="2">Uncharacterized protein</fullName>
    </submittedName>
</protein>
<feature type="region of interest" description="Disordered" evidence="1">
    <location>
        <begin position="23"/>
        <end position="46"/>
    </location>
</feature>
<evidence type="ECO:0000313" key="3">
    <source>
        <dbReference type="Proteomes" id="UP000219612"/>
    </source>
</evidence>
<dbReference type="AlphaFoldDB" id="A0A285KG48"/>
<accession>A0A285KG48</accession>
<dbReference type="EMBL" id="OBDY01000040">
    <property type="protein sequence ID" value="SNY71594.1"/>
    <property type="molecule type" value="Genomic_DNA"/>
</dbReference>
<name>A0A285KG48_9ACTN</name>
<proteinExistence type="predicted"/>
<evidence type="ECO:0000256" key="1">
    <source>
        <dbReference type="SAM" id="MobiDB-lite"/>
    </source>
</evidence>
<sequence length="139" mass="14768">MRGGGDQLPLPEAASTLAADVLSRVRSSPLRTRPHRPMPIRVRFRTADDLSAGRPAVMAGEPPQWSESPLSGHVGVIAAKLRELPWRQLTVVGEPGAGKSVPAMMLVDQPLTDRRPGEPVPVLLGVSSWNPGAESVVTS</sequence>
<feature type="compositionally biased region" description="Basic residues" evidence="1">
    <location>
        <begin position="32"/>
        <end position="44"/>
    </location>
</feature>
<gene>
    <name evidence="2" type="ORF">SAMN05421748_14061</name>
</gene>
<evidence type="ECO:0000313" key="2">
    <source>
        <dbReference type="EMBL" id="SNY71594.1"/>
    </source>
</evidence>
<keyword evidence="3" id="KW-1185">Reference proteome</keyword>
<dbReference type="RefSeq" id="WP_097328631.1">
    <property type="nucleotide sequence ID" value="NZ_OBDY01000040.1"/>
</dbReference>